<accession>A0A2T6C9C2</accession>
<evidence type="ECO:0000256" key="3">
    <source>
        <dbReference type="ARBA" id="ARBA00023163"/>
    </source>
</evidence>
<keyword evidence="1" id="KW-0805">Transcription regulation</keyword>
<evidence type="ECO:0000256" key="2">
    <source>
        <dbReference type="ARBA" id="ARBA00023125"/>
    </source>
</evidence>
<dbReference type="CDD" id="cd07377">
    <property type="entry name" value="WHTH_GntR"/>
    <property type="match status" value="1"/>
</dbReference>
<dbReference type="OrthoDB" id="149756at2"/>
<dbReference type="PRINTS" id="PR00035">
    <property type="entry name" value="HTHGNTR"/>
</dbReference>
<dbReference type="SMART" id="SM00866">
    <property type="entry name" value="UTRA"/>
    <property type="match status" value="1"/>
</dbReference>
<proteinExistence type="predicted"/>
<dbReference type="GO" id="GO:0045892">
    <property type="term" value="P:negative regulation of DNA-templated transcription"/>
    <property type="evidence" value="ECO:0007669"/>
    <property type="project" value="TreeGrafter"/>
</dbReference>
<dbReference type="PROSITE" id="PS50949">
    <property type="entry name" value="HTH_GNTR"/>
    <property type="match status" value="1"/>
</dbReference>
<dbReference type="RefSeq" id="WP_108021402.1">
    <property type="nucleotide sequence ID" value="NZ_QBKR01000001.1"/>
</dbReference>
<evidence type="ECO:0000313" key="5">
    <source>
        <dbReference type="EMBL" id="PTX64912.1"/>
    </source>
</evidence>
<feature type="domain" description="HTH gntR-type" evidence="4">
    <location>
        <begin position="10"/>
        <end position="78"/>
    </location>
</feature>
<dbReference type="Proteomes" id="UP000244240">
    <property type="component" value="Unassembled WGS sequence"/>
</dbReference>
<dbReference type="GO" id="GO:0003677">
    <property type="term" value="F:DNA binding"/>
    <property type="evidence" value="ECO:0007669"/>
    <property type="project" value="UniProtKB-KW"/>
</dbReference>
<dbReference type="PANTHER" id="PTHR44846:SF1">
    <property type="entry name" value="MANNOSYL-D-GLYCERATE TRANSPORT_METABOLISM SYSTEM REPRESSOR MNGR-RELATED"/>
    <property type="match status" value="1"/>
</dbReference>
<protein>
    <submittedName>
        <fullName evidence="5">GntR family transcriptional regulator</fullName>
    </submittedName>
</protein>
<dbReference type="InterPro" id="IPR011663">
    <property type="entry name" value="UTRA"/>
</dbReference>
<dbReference type="PANTHER" id="PTHR44846">
    <property type="entry name" value="MANNOSYL-D-GLYCERATE TRANSPORT/METABOLISM SYSTEM REPRESSOR MNGR-RELATED"/>
    <property type="match status" value="1"/>
</dbReference>
<organism evidence="5 6">
    <name type="scientific">Melghirimyces profundicolus</name>
    <dbReference type="NCBI Taxonomy" id="1242148"/>
    <lineage>
        <taxon>Bacteria</taxon>
        <taxon>Bacillati</taxon>
        <taxon>Bacillota</taxon>
        <taxon>Bacilli</taxon>
        <taxon>Bacillales</taxon>
        <taxon>Thermoactinomycetaceae</taxon>
        <taxon>Melghirimyces</taxon>
    </lineage>
</organism>
<keyword evidence="6" id="KW-1185">Reference proteome</keyword>
<dbReference type="FunFam" id="1.10.10.10:FF:000079">
    <property type="entry name" value="GntR family transcriptional regulator"/>
    <property type="match status" value="1"/>
</dbReference>
<dbReference type="InterPro" id="IPR028978">
    <property type="entry name" value="Chorismate_lyase_/UTRA_dom_sf"/>
</dbReference>
<dbReference type="InterPro" id="IPR036388">
    <property type="entry name" value="WH-like_DNA-bd_sf"/>
</dbReference>
<evidence type="ECO:0000256" key="1">
    <source>
        <dbReference type="ARBA" id="ARBA00023015"/>
    </source>
</evidence>
<evidence type="ECO:0000259" key="4">
    <source>
        <dbReference type="PROSITE" id="PS50949"/>
    </source>
</evidence>
<dbReference type="EMBL" id="QBKR01000001">
    <property type="protein sequence ID" value="PTX64912.1"/>
    <property type="molecule type" value="Genomic_DNA"/>
</dbReference>
<dbReference type="SUPFAM" id="SSF46785">
    <property type="entry name" value="Winged helix' DNA-binding domain"/>
    <property type="match status" value="1"/>
</dbReference>
<dbReference type="InterPro" id="IPR000524">
    <property type="entry name" value="Tscrpt_reg_HTH_GntR"/>
</dbReference>
<sequence>MSQLNPHSVVPLYHQLKEILKENIESGTWTPGDRIPSEHQLRSTYGVSRNTVIKALDDLVREGLLYRQQGKGTFVAQPKIEQSLTGFYSFSRILKAKGLHPVDHVLDLSLTVVRHSMMKHLKMKTPGEAWVLKRLRCSGEEPIILETSYLPKKKIPRLDREKLKHQSLYDFLESEHGITVTRAKEIFEPVLIGEYESKLLQVSAGYPALLLDRIAYDSKGGPVEFCRSVVRGDRCRFFTELF</sequence>
<dbReference type="SUPFAM" id="SSF64288">
    <property type="entry name" value="Chorismate lyase-like"/>
    <property type="match status" value="1"/>
</dbReference>
<comment type="caution">
    <text evidence="5">The sequence shown here is derived from an EMBL/GenBank/DDBJ whole genome shotgun (WGS) entry which is preliminary data.</text>
</comment>
<dbReference type="InterPro" id="IPR050679">
    <property type="entry name" value="Bact_HTH_transcr_reg"/>
</dbReference>
<dbReference type="GO" id="GO:0003700">
    <property type="term" value="F:DNA-binding transcription factor activity"/>
    <property type="evidence" value="ECO:0007669"/>
    <property type="project" value="InterPro"/>
</dbReference>
<dbReference type="AlphaFoldDB" id="A0A2T6C9C2"/>
<reference evidence="5 6" key="1">
    <citation type="submission" date="2018-04" db="EMBL/GenBank/DDBJ databases">
        <title>Genomic Encyclopedia of Archaeal and Bacterial Type Strains, Phase II (KMG-II): from individual species to whole genera.</title>
        <authorList>
            <person name="Goeker M."/>
        </authorList>
    </citation>
    <scope>NUCLEOTIDE SEQUENCE [LARGE SCALE GENOMIC DNA]</scope>
    <source>
        <strain evidence="5 6">DSM 45787</strain>
    </source>
</reference>
<dbReference type="Pfam" id="PF00392">
    <property type="entry name" value="GntR"/>
    <property type="match status" value="1"/>
</dbReference>
<evidence type="ECO:0000313" key="6">
    <source>
        <dbReference type="Proteomes" id="UP000244240"/>
    </source>
</evidence>
<name>A0A2T6C9C2_9BACL</name>
<dbReference type="Gene3D" id="1.10.10.10">
    <property type="entry name" value="Winged helix-like DNA-binding domain superfamily/Winged helix DNA-binding domain"/>
    <property type="match status" value="1"/>
</dbReference>
<dbReference type="Gene3D" id="3.40.1410.10">
    <property type="entry name" value="Chorismate lyase-like"/>
    <property type="match status" value="1"/>
</dbReference>
<keyword evidence="2" id="KW-0238">DNA-binding</keyword>
<dbReference type="SMART" id="SM00345">
    <property type="entry name" value="HTH_GNTR"/>
    <property type="match status" value="1"/>
</dbReference>
<dbReference type="InterPro" id="IPR036390">
    <property type="entry name" value="WH_DNA-bd_sf"/>
</dbReference>
<dbReference type="Pfam" id="PF07702">
    <property type="entry name" value="UTRA"/>
    <property type="match status" value="1"/>
</dbReference>
<keyword evidence="3" id="KW-0804">Transcription</keyword>
<gene>
    <name evidence="5" type="ORF">C8P63_101132</name>
</gene>